<organism evidence="1 2">
    <name type="scientific">Pseudomonas umsongensis</name>
    <dbReference type="NCBI Taxonomy" id="198618"/>
    <lineage>
        <taxon>Bacteria</taxon>
        <taxon>Pseudomonadati</taxon>
        <taxon>Pseudomonadota</taxon>
        <taxon>Gammaproteobacteria</taxon>
        <taxon>Pseudomonadales</taxon>
        <taxon>Pseudomonadaceae</taxon>
        <taxon>Pseudomonas</taxon>
    </lineage>
</organism>
<sequence length="1264" mass="138700">MSHASVYPPIENAQQLKATQAEREDFVRALVHYIKGMESTQEIDLSTFYISHRPNSLFDEIYGPAKELLESTTLSPDFIASHEAWSASDMLPPLRVDIEGNLYAGSQGGWHNLMEDIKYFSKLQQTLSMIGEIALHAGGYIYFAHDISVEQWLRFNQLTVPTTVAEAGNLIDFLSLDLPAGPPIGNCWQAVSGHENSPFVLSKTERGEVARLTLQAFTRPQQMLEELARPVIGNRTSDEVQAGADYLLDQILETSTAIEWAKEYLNVTGWYGAHEDQETPKEHLQSLLVAAIILAIDPLADITGSEVAGYELYQPSNVDRSPEAVREDLDRHLVGLGRDSGVATPLATFILLAGIAPEFLVRGLPTSIRLGTPAWVALTQAVALAEAYDPGSSRLMSYAELLKFSALEPVTPELELLHNASTIKPVINWATMNKVISPDAHGQYDKPSLIVAIDAYQQHINRFDQVIHSLTTPLPSRRNIALAQLQKAYPNCRFLETVNLTKTGRGFNPGRGSRLKMSVVDLHMSDDLVTLDWNNANDIYPELPDIEHLTPASELYEVAFDAYHQNLEAGILTNIKLALSQLPALDRTALQMGEISVYTVRKSVARPYTTPVSNIGLIGAGIQPTHYKETQQDKDAATCRYAVIITASYQGEVDCYELFTLRGECRKNNALGRLIVSSGKINSPARVDFTGNITEPTPAVSPFQMPIDFLAYSQGFEPREGISSSAVIEKLGMIAAPLSGAPSIGSHYQSFLNEQLEKLALFIVQHRPFASYEELKHNGEGRTALELERDKAEKIETFIIDLVVPFKKCIEDLSSDSSTTRAEGAVGCILDGLAVVGSIIGLSAKLTSAASKATSFASRSAQLGKLTSRLAVSLLNPLDGAPDLLFSGAHLIKKGALQFSKHSLAAIEAATFQVRRLTGSAQTYDLLKAANRTDILQGSWKKLGDTGEPAHLLIVEKRGDWYALNVKTGSPWGAPLRNLKLTDFIPVRGWHRLLPKNYSRAIIKNALPVARNKVSNAIEVLASRLHDTDRKFVYRTFFGDDSSAIAERYLDDLLLIKDDLDAIKTTNFTIEASTQKSVIGGLYPGKYRSWQAASKADAPLEEFIVFYADHLNDFYRSVKYDNSAIADVLIHEMSHGGPDTLDFFYAQKSQKHALKSGEVDVAELLNLAKGRTHIDLSSKLAGADAPILLDPPAFIPSELFHTAPALLNADSQSMVTSLLSQLKTNAPAFYDNLSALRRALKNAGSGRVIDPVRINLGKSSQLLS</sequence>
<comment type="caution">
    <text evidence="1">The sequence shown here is derived from an EMBL/GenBank/DDBJ whole genome shotgun (WGS) entry which is preliminary data.</text>
</comment>
<keyword evidence="2" id="KW-1185">Reference proteome</keyword>
<dbReference type="EMBL" id="JACHVR010000001">
    <property type="protein sequence ID" value="MBB2885980.1"/>
    <property type="molecule type" value="Genomic_DNA"/>
</dbReference>
<accession>A0ACC5MBD2</accession>
<evidence type="ECO:0000313" key="2">
    <source>
        <dbReference type="Proteomes" id="UP000589818"/>
    </source>
</evidence>
<reference evidence="1" key="1">
    <citation type="submission" date="2020-08" db="EMBL/GenBank/DDBJ databases">
        <title>Plant associated metagenomes--Microbial community diversity and host control of community assembly across model and emerging plant ecological genomics systems.</title>
        <authorList>
            <person name="Dangl J."/>
        </authorList>
    </citation>
    <scope>NUCLEOTIDE SEQUENCE</scope>
    <source>
        <strain evidence="1">KD5</strain>
    </source>
</reference>
<evidence type="ECO:0000313" key="1">
    <source>
        <dbReference type="EMBL" id="MBB2885980.1"/>
    </source>
</evidence>
<name>A0ACC5MBD2_9PSED</name>
<gene>
    <name evidence="1" type="ORF">FHR69_001846</name>
</gene>
<proteinExistence type="predicted"/>
<dbReference type="Proteomes" id="UP000589818">
    <property type="component" value="Unassembled WGS sequence"/>
</dbReference>
<protein>
    <submittedName>
        <fullName evidence="1">Uncharacterized protein</fullName>
    </submittedName>
</protein>